<feature type="transmembrane region" description="Helical" evidence="1">
    <location>
        <begin position="12"/>
        <end position="28"/>
    </location>
</feature>
<evidence type="ECO:0000256" key="1">
    <source>
        <dbReference type="SAM" id="Phobius"/>
    </source>
</evidence>
<dbReference type="InterPro" id="IPR050194">
    <property type="entry name" value="Glycosyltransferase_grp1"/>
</dbReference>
<keyword evidence="1" id="KW-0472">Membrane</keyword>
<evidence type="ECO:0000259" key="2">
    <source>
        <dbReference type="Pfam" id="PF00534"/>
    </source>
</evidence>
<protein>
    <submittedName>
        <fullName evidence="3">Glycosyltransferase</fullName>
    </submittedName>
</protein>
<feature type="domain" description="Glycosyl transferase family 1" evidence="2">
    <location>
        <begin position="198"/>
        <end position="316"/>
    </location>
</feature>
<evidence type="ECO:0000313" key="3">
    <source>
        <dbReference type="EMBL" id="PNL91805.1"/>
    </source>
</evidence>
<reference evidence="4" key="1">
    <citation type="submission" date="2017-12" db="EMBL/GenBank/DDBJ databases">
        <title>FDA dAtabase for Regulatory Grade micrObial Sequences (FDA-ARGOS): Supporting development and validation of Infectious Disease Dx tests.</title>
        <authorList>
            <person name="Hoffmann M."/>
            <person name="Allard M."/>
            <person name="Evans P."/>
            <person name="Brown E."/>
            <person name="Tallon L."/>
            <person name="Sadzewicz L."/>
            <person name="Sengamalay N."/>
            <person name="Ott S."/>
            <person name="Godinez A."/>
            <person name="Nagaraj S."/>
            <person name="Vavikolanu K."/>
            <person name="Aluvathingal J."/>
            <person name="Nadendla S."/>
            <person name="Sichtig H."/>
        </authorList>
    </citation>
    <scope>NUCLEOTIDE SEQUENCE [LARGE SCALE GENOMIC DNA]</scope>
    <source>
        <strain evidence="4">FDAARGOS_249</strain>
    </source>
</reference>
<accession>A0A2J9PN92</accession>
<organism evidence="3 4">
    <name type="scientific">Aerococcus viridans</name>
    <dbReference type="NCBI Taxonomy" id="1377"/>
    <lineage>
        <taxon>Bacteria</taxon>
        <taxon>Bacillati</taxon>
        <taxon>Bacillota</taxon>
        <taxon>Bacilli</taxon>
        <taxon>Lactobacillales</taxon>
        <taxon>Aerococcaceae</taxon>
        <taxon>Aerococcus</taxon>
    </lineage>
</organism>
<proteinExistence type="predicted"/>
<dbReference type="Pfam" id="PF00534">
    <property type="entry name" value="Glycos_transf_1"/>
    <property type="match status" value="1"/>
</dbReference>
<sequence length="389" mass="43734">MQEAKNKKQLRILHVMSGFGGGISSFILNKAKQMPKYNVTFDVATYDECSEEFEQAIQATGGRIFRLVNPKKYGFKAFKSSFSKPFEQETYDLVHCHIEGYRAIPYYRIAKKYGVKQFYIHAHLVNDYKIKNKKDQFVHGFNQKLNTRISTDIVGCGRLAIKSVFGPKTNLDTSMVIPNSIDLKEYANPDNVYAQHREAGRKRYNLDENTLVIGHVGRLMPVKNHDKTFEIAKAIQENNLNAKILIIGSGNLEEELKAKAADLDILDTVIFTGRISPISEFYPALDVLLLPSFTEGLPTTVVEVQGAGVPTVMSDIITSEVDLDLGMVATCSLDDDGQVWLESLQQMANSSVPSVEKRLAALENNYFSNEASAKLYVDFFVEKIDDFKL</sequence>
<dbReference type="InterPro" id="IPR001296">
    <property type="entry name" value="Glyco_trans_1"/>
</dbReference>
<dbReference type="AlphaFoldDB" id="A0A2J9PN92"/>
<evidence type="ECO:0000313" key="4">
    <source>
        <dbReference type="Proteomes" id="UP000192813"/>
    </source>
</evidence>
<dbReference type="Proteomes" id="UP000192813">
    <property type="component" value="Unassembled WGS sequence"/>
</dbReference>
<dbReference type="PANTHER" id="PTHR45947:SF3">
    <property type="entry name" value="SULFOQUINOVOSYL TRANSFERASE SQD2"/>
    <property type="match status" value="1"/>
</dbReference>
<comment type="caution">
    <text evidence="3">The sequence shown here is derived from an EMBL/GenBank/DDBJ whole genome shotgun (WGS) entry which is preliminary data.</text>
</comment>
<dbReference type="SUPFAM" id="SSF53756">
    <property type="entry name" value="UDP-Glycosyltransferase/glycogen phosphorylase"/>
    <property type="match status" value="1"/>
</dbReference>
<dbReference type="RefSeq" id="WP_083069057.1">
    <property type="nucleotide sequence ID" value="NZ_JALXKY010000001.1"/>
</dbReference>
<keyword evidence="3" id="KW-0808">Transferase</keyword>
<dbReference type="Gene3D" id="3.40.50.2000">
    <property type="entry name" value="Glycogen Phosphorylase B"/>
    <property type="match status" value="2"/>
</dbReference>
<name>A0A2J9PN92_9LACT</name>
<keyword evidence="1" id="KW-1133">Transmembrane helix</keyword>
<dbReference type="EMBL" id="NBTM02000001">
    <property type="protein sequence ID" value="PNL91805.1"/>
    <property type="molecule type" value="Genomic_DNA"/>
</dbReference>
<dbReference type="GO" id="GO:0016757">
    <property type="term" value="F:glycosyltransferase activity"/>
    <property type="evidence" value="ECO:0007669"/>
    <property type="project" value="InterPro"/>
</dbReference>
<gene>
    <name evidence="3" type="ORF">A6J77_006030</name>
</gene>
<keyword evidence="1" id="KW-0812">Transmembrane</keyword>
<dbReference type="PANTHER" id="PTHR45947">
    <property type="entry name" value="SULFOQUINOVOSYL TRANSFERASE SQD2"/>
    <property type="match status" value="1"/>
</dbReference>